<sequence length="255" mass="29924">MTGDILKAVDFITANLDFFCAPFLNQDEFRQWVYRSGQKKNVSNLTDNLLLPLTNPTSYLSEFIDALIGRSLGPTDILCLRYGNKQRLINLLQHSSLLTRTILAIRKNPAIQQWNDEHQNLVHRTQKLQQIFKHLDDLHEKGKKLVEHGLDQYFERVEQLILTIKNEVIKFIAQGESNDFNTLRITCLNHILEARKQLRAQWDYKQEIEHVLFVLMETFNKRPPPENHFFFNPRSSLAKSLDHLEDCIANLENRM</sequence>
<dbReference type="RefSeq" id="WP_028374376.1">
    <property type="nucleotide sequence ID" value="NZ_CAAAJD010000007.1"/>
</dbReference>
<accession>A0A0W0VZR4</accession>
<dbReference type="PATRIC" id="fig|45067.4.peg.141"/>
<evidence type="ECO:0000313" key="1">
    <source>
        <dbReference type="EMBL" id="KTD25390.1"/>
    </source>
</evidence>
<comment type="caution">
    <text evidence="1">The sequence shown here is derived from an EMBL/GenBank/DDBJ whole genome shotgun (WGS) entry which is preliminary data.</text>
</comment>
<dbReference type="AlphaFoldDB" id="A0A0W0VZR4"/>
<evidence type="ECO:0000313" key="2">
    <source>
        <dbReference type="Proteomes" id="UP000054869"/>
    </source>
</evidence>
<proteinExistence type="predicted"/>
<reference evidence="1 2" key="1">
    <citation type="submission" date="2015-11" db="EMBL/GenBank/DDBJ databases">
        <title>Genomic analysis of 38 Legionella species identifies large and diverse effector repertoires.</title>
        <authorList>
            <person name="Burstein D."/>
            <person name="Amaro F."/>
            <person name="Zusman T."/>
            <person name="Lifshitz Z."/>
            <person name="Cohen O."/>
            <person name="Gilbert J.A."/>
            <person name="Pupko T."/>
            <person name="Shuman H.A."/>
            <person name="Segal G."/>
        </authorList>
    </citation>
    <scope>NUCLEOTIDE SEQUENCE [LARGE SCALE GENOMIC DNA]</scope>
    <source>
        <strain evidence="1 2">ATCC 49751</strain>
    </source>
</reference>
<dbReference type="STRING" id="45067.Llan_0136"/>
<name>A0A0W0VZR4_9GAMM</name>
<dbReference type="Proteomes" id="UP000054869">
    <property type="component" value="Unassembled WGS sequence"/>
</dbReference>
<protein>
    <submittedName>
        <fullName evidence="1">Uncharacterized protein</fullName>
    </submittedName>
</protein>
<keyword evidence="2" id="KW-1185">Reference proteome</keyword>
<dbReference type="OrthoDB" id="5657209at2"/>
<gene>
    <name evidence="1" type="ORF">Llan_0136</name>
</gene>
<organism evidence="1 2">
    <name type="scientific">Legionella lansingensis</name>
    <dbReference type="NCBI Taxonomy" id="45067"/>
    <lineage>
        <taxon>Bacteria</taxon>
        <taxon>Pseudomonadati</taxon>
        <taxon>Pseudomonadota</taxon>
        <taxon>Gammaproteobacteria</taxon>
        <taxon>Legionellales</taxon>
        <taxon>Legionellaceae</taxon>
        <taxon>Legionella</taxon>
    </lineage>
</organism>
<dbReference type="EMBL" id="LNYI01000004">
    <property type="protein sequence ID" value="KTD25390.1"/>
    <property type="molecule type" value="Genomic_DNA"/>
</dbReference>